<evidence type="ECO:0000259" key="1">
    <source>
        <dbReference type="Pfam" id="PF13302"/>
    </source>
</evidence>
<dbReference type="EMBL" id="CAVNYO010000405">
    <property type="protein sequence ID" value="CAK5275155.1"/>
    <property type="molecule type" value="Genomic_DNA"/>
</dbReference>
<organism evidence="2 3">
    <name type="scientific">Mycena citricolor</name>
    <dbReference type="NCBI Taxonomy" id="2018698"/>
    <lineage>
        <taxon>Eukaryota</taxon>
        <taxon>Fungi</taxon>
        <taxon>Dikarya</taxon>
        <taxon>Basidiomycota</taxon>
        <taxon>Agaricomycotina</taxon>
        <taxon>Agaricomycetes</taxon>
        <taxon>Agaricomycetidae</taxon>
        <taxon>Agaricales</taxon>
        <taxon>Marasmiineae</taxon>
        <taxon>Mycenaceae</taxon>
        <taxon>Mycena</taxon>
    </lineage>
</organism>
<evidence type="ECO:0000313" key="2">
    <source>
        <dbReference type="EMBL" id="CAK5275155.1"/>
    </source>
</evidence>
<dbReference type="InterPro" id="IPR000182">
    <property type="entry name" value="GNAT_dom"/>
</dbReference>
<feature type="domain" description="N-acetyltransferase" evidence="1">
    <location>
        <begin position="13"/>
        <end position="155"/>
    </location>
</feature>
<proteinExistence type="predicted"/>
<evidence type="ECO:0000313" key="3">
    <source>
        <dbReference type="Proteomes" id="UP001295794"/>
    </source>
</evidence>
<dbReference type="PANTHER" id="PTHR43610:SF1">
    <property type="entry name" value="N-ACETYLTRANSFERASE DOMAIN-CONTAINING PROTEIN"/>
    <property type="match status" value="1"/>
</dbReference>
<accession>A0AAD2Q4M1</accession>
<dbReference type="AlphaFoldDB" id="A0AAD2Q4M1"/>
<dbReference type="Gene3D" id="3.40.630.30">
    <property type="match status" value="1"/>
</dbReference>
<name>A0AAD2Q4M1_9AGAR</name>
<dbReference type="SUPFAM" id="SSF55729">
    <property type="entry name" value="Acyl-CoA N-acyltransferases (Nat)"/>
    <property type="match status" value="1"/>
</dbReference>
<sequence>MILDRTIPSKTGRTALVPPSEADDEFTAVLRSHSDTKKYLRFWPDETTTADARTRRLSRHPDPSLVDFNVYAQDPTTGLYSVFAGTTGIFAIDDNGRSCEVGILISPDLFRGGFATDALHTVLVYAFEERMLHRAQFQTSVDNPGMRGWLEKAGAVLEGTRRAAWSDIKCGGYTDVCVYSILAEEWFERVKDNLEARMQRNG</sequence>
<dbReference type="GO" id="GO:0016747">
    <property type="term" value="F:acyltransferase activity, transferring groups other than amino-acyl groups"/>
    <property type="evidence" value="ECO:0007669"/>
    <property type="project" value="InterPro"/>
</dbReference>
<gene>
    <name evidence="2" type="ORF">MYCIT1_LOCUS22735</name>
</gene>
<dbReference type="Proteomes" id="UP001295794">
    <property type="component" value="Unassembled WGS sequence"/>
</dbReference>
<keyword evidence="3" id="KW-1185">Reference proteome</keyword>
<protein>
    <recommendedName>
        <fullName evidence="1">N-acetyltransferase domain-containing protein</fullName>
    </recommendedName>
</protein>
<reference evidence="2" key="1">
    <citation type="submission" date="2023-11" db="EMBL/GenBank/DDBJ databases">
        <authorList>
            <person name="De Vega J J."/>
            <person name="De Vega J J."/>
        </authorList>
    </citation>
    <scope>NUCLEOTIDE SEQUENCE</scope>
</reference>
<dbReference type="Pfam" id="PF13302">
    <property type="entry name" value="Acetyltransf_3"/>
    <property type="match status" value="1"/>
</dbReference>
<dbReference type="PANTHER" id="PTHR43610">
    <property type="entry name" value="BLL6696 PROTEIN"/>
    <property type="match status" value="1"/>
</dbReference>
<dbReference type="InterPro" id="IPR016181">
    <property type="entry name" value="Acyl_CoA_acyltransferase"/>
</dbReference>
<comment type="caution">
    <text evidence="2">The sequence shown here is derived from an EMBL/GenBank/DDBJ whole genome shotgun (WGS) entry which is preliminary data.</text>
</comment>